<gene>
    <name evidence="1" type="ORF">M9458_013057</name>
</gene>
<accession>A0ABD0QVZ7</accession>
<proteinExistence type="predicted"/>
<evidence type="ECO:0000313" key="2">
    <source>
        <dbReference type="Proteomes" id="UP001529510"/>
    </source>
</evidence>
<keyword evidence="2" id="KW-1185">Reference proteome</keyword>
<organism evidence="1 2">
    <name type="scientific">Cirrhinus mrigala</name>
    <name type="common">Mrigala</name>
    <dbReference type="NCBI Taxonomy" id="683832"/>
    <lineage>
        <taxon>Eukaryota</taxon>
        <taxon>Metazoa</taxon>
        <taxon>Chordata</taxon>
        <taxon>Craniata</taxon>
        <taxon>Vertebrata</taxon>
        <taxon>Euteleostomi</taxon>
        <taxon>Actinopterygii</taxon>
        <taxon>Neopterygii</taxon>
        <taxon>Teleostei</taxon>
        <taxon>Ostariophysi</taxon>
        <taxon>Cypriniformes</taxon>
        <taxon>Cyprinidae</taxon>
        <taxon>Labeoninae</taxon>
        <taxon>Labeonini</taxon>
        <taxon>Cirrhinus</taxon>
    </lineage>
</organism>
<protein>
    <submittedName>
        <fullName evidence="1">Uncharacterized protein</fullName>
    </submittedName>
</protein>
<dbReference type="EMBL" id="JAMKFB020000006">
    <property type="protein sequence ID" value="KAL0190359.1"/>
    <property type="molecule type" value="Genomic_DNA"/>
</dbReference>
<reference evidence="1 2" key="1">
    <citation type="submission" date="2024-05" db="EMBL/GenBank/DDBJ databases">
        <title>Genome sequencing and assembly of Indian major carp, Cirrhinus mrigala (Hamilton, 1822).</title>
        <authorList>
            <person name="Mohindra V."/>
            <person name="Chowdhury L.M."/>
            <person name="Lal K."/>
            <person name="Jena J.K."/>
        </authorList>
    </citation>
    <scope>NUCLEOTIDE SEQUENCE [LARGE SCALE GENOMIC DNA]</scope>
    <source>
        <strain evidence="1">CM1030</strain>
        <tissue evidence="1">Blood</tissue>
    </source>
</reference>
<dbReference type="AlphaFoldDB" id="A0ABD0QVZ7"/>
<sequence length="71" mass="8659">RRTSAVWSHPREHKWWDTIVPEFTPEQFVHNFRYICCRLRHVLERRNTNFRLCVPVKKRIAIALWKLATGS</sequence>
<name>A0ABD0QVZ7_CIRMR</name>
<dbReference type="Proteomes" id="UP001529510">
    <property type="component" value="Unassembled WGS sequence"/>
</dbReference>
<evidence type="ECO:0000313" key="1">
    <source>
        <dbReference type="EMBL" id="KAL0190359.1"/>
    </source>
</evidence>
<feature type="non-terminal residue" evidence="1">
    <location>
        <position position="71"/>
    </location>
</feature>
<comment type="caution">
    <text evidence="1">The sequence shown here is derived from an EMBL/GenBank/DDBJ whole genome shotgun (WGS) entry which is preliminary data.</text>
</comment>
<feature type="non-terminal residue" evidence="1">
    <location>
        <position position="1"/>
    </location>
</feature>